<evidence type="ECO:0000256" key="4">
    <source>
        <dbReference type="ARBA" id="ARBA00022912"/>
    </source>
</evidence>
<dbReference type="CDD" id="cd14498">
    <property type="entry name" value="DSP"/>
    <property type="match status" value="1"/>
</dbReference>
<dbReference type="Gene3D" id="3.90.190.10">
    <property type="entry name" value="Protein tyrosine phosphatase superfamily"/>
    <property type="match status" value="1"/>
</dbReference>
<dbReference type="GO" id="GO:0004725">
    <property type="term" value="F:protein tyrosine phosphatase activity"/>
    <property type="evidence" value="ECO:0007669"/>
    <property type="project" value="UniProtKB-EC"/>
</dbReference>
<dbReference type="GO" id="GO:0005737">
    <property type="term" value="C:cytoplasm"/>
    <property type="evidence" value="ECO:0007669"/>
    <property type="project" value="TreeGrafter"/>
</dbReference>
<dbReference type="InterPro" id="IPR000340">
    <property type="entry name" value="Dual-sp_phosphatase_cat-dom"/>
</dbReference>
<evidence type="ECO:0000256" key="1">
    <source>
        <dbReference type="ARBA" id="ARBA00008601"/>
    </source>
</evidence>
<keyword evidence="8" id="KW-1185">Reference proteome</keyword>
<dbReference type="SUPFAM" id="SSF52799">
    <property type="entry name" value="(Phosphotyrosine protein) phosphatases II"/>
    <property type="match status" value="1"/>
</dbReference>
<dbReference type="InterPro" id="IPR029021">
    <property type="entry name" value="Prot-tyrosine_phosphatase-like"/>
</dbReference>
<evidence type="ECO:0000259" key="5">
    <source>
        <dbReference type="PROSITE" id="PS50054"/>
    </source>
</evidence>
<dbReference type="PANTHER" id="PTHR10159:SF519">
    <property type="entry name" value="DUAL SPECIFICITY PROTEIN PHOSPHATASE MPK3"/>
    <property type="match status" value="1"/>
</dbReference>
<protein>
    <recommendedName>
        <fullName evidence="2">protein-tyrosine-phosphatase</fullName>
        <ecNumber evidence="2">3.1.3.48</ecNumber>
    </recommendedName>
</protein>
<name>A0AA88GJ57_NAELO</name>
<dbReference type="EC" id="3.1.3.48" evidence="2"/>
<gene>
    <name evidence="7" type="ORF">C9374_008652</name>
</gene>
<dbReference type="GO" id="GO:0043409">
    <property type="term" value="P:negative regulation of MAPK cascade"/>
    <property type="evidence" value="ECO:0007669"/>
    <property type="project" value="TreeGrafter"/>
</dbReference>
<dbReference type="PROSITE" id="PS50056">
    <property type="entry name" value="TYR_PHOSPHATASE_2"/>
    <property type="match status" value="1"/>
</dbReference>
<accession>A0AA88GJ57</accession>
<evidence type="ECO:0000313" key="8">
    <source>
        <dbReference type="Proteomes" id="UP000816034"/>
    </source>
</evidence>
<comment type="similarity">
    <text evidence="1">Belongs to the protein-tyrosine phosphatase family. Non-receptor class dual specificity subfamily.</text>
</comment>
<comment type="caution">
    <text evidence="7">The sequence shown here is derived from an EMBL/GenBank/DDBJ whole genome shotgun (WGS) entry which is preliminary data.</text>
</comment>
<proteinExistence type="inferred from homology"/>
<dbReference type="GeneID" id="68101106"/>
<dbReference type="RefSeq" id="XP_044545292.1">
    <property type="nucleotide sequence ID" value="XM_044698752.1"/>
</dbReference>
<reference evidence="7 8" key="1">
    <citation type="journal article" date="2018" name="BMC Genomics">
        <title>The genome of Naegleria lovaniensis, the basis for a comparative approach to unravel pathogenicity factors of the human pathogenic amoeba N. fowleri.</title>
        <authorList>
            <person name="Liechti N."/>
            <person name="Schurch N."/>
            <person name="Bruggmann R."/>
            <person name="Wittwer M."/>
        </authorList>
    </citation>
    <scope>NUCLEOTIDE SEQUENCE [LARGE SCALE GENOMIC DNA]</scope>
    <source>
        <strain evidence="7 8">ATCC 30569</strain>
    </source>
</reference>
<organism evidence="7 8">
    <name type="scientific">Naegleria lovaniensis</name>
    <name type="common">Amoeba</name>
    <dbReference type="NCBI Taxonomy" id="51637"/>
    <lineage>
        <taxon>Eukaryota</taxon>
        <taxon>Discoba</taxon>
        <taxon>Heterolobosea</taxon>
        <taxon>Tetramitia</taxon>
        <taxon>Eutetramitia</taxon>
        <taxon>Vahlkampfiidae</taxon>
        <taxon>Naegleria</taxon>
    </lineage>
</organism>
<sequence length="172" mass="19677">MSASSFQSLPSAIVDETIYLGSFAHARSKPCFEKLNIGCVVNCARELSNHFENEKISYFNVPINDETHVDILPYFDQVFEFVNSFLEQSQQHTKASVLFHCASGCSRSASMTIAFLMKKNNWDLKTAYEYVKQKRSQIQPNEGFVECLLKYENKLFPNLANPSVDISQYHKL</sequence>
<evidence type="ECO:0000256" key="2">
    <source>
        <dbReference type="ARBA" id="ARBA00013064"/>
    </source>
</evidence>
<feature type="domain" description="Tyrosine specific protein phosphatases" evidence="6">
    <location>
        <begin position="76"/>
        <end position="135"/>
    </location>
</feature>
<keyword evidence="3" id="KW-0378">Hydrolase</keyword>
<dbReference type="EMBL" id="PYSW02000035">
    <property type="protein sequence ID" value="KAG2378030.1"/>
    <property type="molecule type" value="Genomic_DNA"/>
</dbReference>
<dbReference type="PROSITE" id="PS50054">
    <property type="entry name" value="TYR_PHOSPHATASE_DUAL"/>
    <property type="match status" value="1"/>
</dbReference>
<dbReference type="InterPro" id="IPR016130">
    <property type="entry name" value="Tyr_Pase_AS"/>
</dbReference>
<dbReference type="PANTHER" id="PTHR10159">
    <property type="entry name" value="DUAL SPECIFICITY PROTEIN PHOSPHATASE"/>
    <property type="match status" value="1"/>
</dbReference>
<dbReference type="Pfam" id="PF00782">
    <property type="entry name" value="DSPc"/>
    <property type="match status" value="1"/>
</dbReference>
<evidence type="ECO:0000256" key="3">
    <source>
        <dbReference type="ARBA" id="ARBA00022801"/>
    </source>
</evidence>
<feature type="domain" description="Tyrosine-protein phosphatase" evidence="5">
    <location>
        <begin position="9"/>
        <end position="157"/>
    </location>
</feature>
<dbReference type="PROSITE" id="PS00383">
    <property type="entry name" value="TYR_PHOSPHATASE_1"/>
    <property type="match status" value="1"/>
</dbReference>
<dbReference type="AlphaFoldDB" id="A0AA88GJ57"/>
<keyword evidence="4" id="KW-0904">Protein phosphatase</keyword>
<dbReference type="InterPro" id="IPR000387">
    <property type="entry name" value="Tyr_Pase_dom"/>
</dbReference>
<dbReference type="SMART" id="SM00195">
    <property type="entry name" value="DSPc"/>
    <property type="match status" value="1"/>
</dbReference>
<dbReference type="InterPro" id="IPR020422">
    <property type="entry name" value="TYR_PHOSPHATASE_DUAL_dom"/>
</dbReference>
<dbReference type="Proteomes" id="UP000816034">
    <property type="component" value="Unassembled WGS sequence"/>
</dbReference>
<evidence type="ECO:0000259" key="6">
    <source>
        <dbReference type="PROSITE" id="PS50056"/>
    </source>
</evidence>
<evidence type="ECO:0000313" key="7">
    <source>
        <dbReference type="EMBL" id="KAG2378030.1"/>
    </source>
</evidence>